<reference evidence="3" key="1">
    <citation type="submission" date="2021-04" db="EMBL/GenBank/DDBJ databases">
        <title>Proteiniclasticum sedimins sp. nov., an obligate anaerobic bacterium isolated from anaerobic sludge.</title>
        <authorList>
            <person name="Liu J."/>
        </authorList>
    </citation>
    <scope>NUCLEOTIDE SEQUENCE</scope>
    <source>
        <strain evidence="3">BAD-10</strain>
    </source>
</reference>
<sequence>MDNNHTQVSQGFRILLGAFAPYIARELGNEFGDNWWADGVMNVLYDEQKRDLPSSGDWAKQVDSLDIARCLLLFDLHWQRVFRKKLSIDHRTWAKELVGVRNKLAHLGGEDFTADDTWRALDTMSRLVEQIDPEGAEEIRELLRSSRYGSASGSTTVTEASSAPSAGTKQKNIGILNATPISGLPSWRDIIEPHPDVAQGRYKNAEFAADLAQVARGEGAYEYRDPVEFFARTYVTEGMTGLLEQSLRRVCGKDGEPVIQLKTAFGGGKTHSMLALYHMMRGRVSIDKIPNMKPVLKRADVTALPKANVAVLVGTALDPTKSKRPNNMPGITINTLWGEMAAQLAESAGNTSLYDFVKEADKKGVSPGSEALKNLFDAAAPCLILMDELVAYAKKIYGANGLPAGTFDNFISFIQEVTEAARASRNSLVVASIPESDIEIGGEAGKIALETIEHTFGRMESIWKPVAANEGFEVVRRRLFLDCKNPDGRDAVCSKFSQMYNENQSDFPLEAREVEYRERMISCYPIHPEVFDRLYEDWATLERFQRTRGVLRLMAAVIHELWMGNDASLMIMPGSVPLDVPNVRDELTRHLSEGWNALVDREVDGKNSIPYQKDQSNPRYGGKLAARRVARTVMLGSAPTVRSQNVRGVEASRIRLGVVQPGENIANFNDALNTLTSSLAYLYTNPSGDRFWYDTRPTLRKTVEDRATQVSASDVEYEIETRLRGLRKEPPFAGIHICPASSLDVPDDQAARLVILRPVDEYKASNQNNSAMTAVSDILNNRGNTPRIYRNMIAFIAPDQDLMSSLKQAVRIYLAWKSIKDDSEDLNLDAAQNRETDNNLRRSNETVDARIKEAYCWLLVPYIDKSADMKTIVWDTIRISGGNDSIISKAAKKMLQNEAIITQWAPALLLMELDNVLWRESDNIAIKKLWEYLCTYCYLPRLAGEQVLEEAIRNGLHSTEYFAIASGFDGTRYIDLKFNQYVGIVERSGYLVKVNVAQKQLAEEAAKCQAEAAQAGGGTRFPASAGDDGGSSTTYRQPENSGTGASSIRETPTPEAPKNTHFFMSAQLDTTRIGRDVQRLVEEVINHLTSVDGAQVEVSLELNVTSPEGMSPRTVRTVSENCRTLRVRSFGFDE</sequence>
<evidence type="ECO:0000313" key="3">
    <source>
        <dbReference type="EMBL" id="MBR0577236.1"/>
    </source>
</evidence>
<gene>
    <name evidence="3" type="ORF">KCG48_13010</name>
</gene>
<proteinExistence type="predicted"/>
<dbReference type="RefSeq" id="WP_211802648.1">
    <property type="nucleotide sequence ID" value="NZ_JAGSCS010000023.1"/>
</dbReference>
<protein>
    <submittedName>
        <fullName evidence="3">DUF499 domain-containing protein</fullName>
    </submittedName>
</protein>
<feature type="region of interest" description="Disordered" evidence="1">
    <location>
        <begin position="1017"/>
        <end position="1059"/>
    </location>
</feature>
<dbReference type="InterPro" id="IPR007555">
    <property type="entry name" value="DUF499"/>
</dbReference>
<keyword evidence="4" id="KW-1185">Reference proteome</keyword>
<feature type="domain" description="Swt1-like HEPN" evidence="2">
    <location>
        <begin position="10"/>
        <end position="132"/>
    </location>
</feature>
<feature type="compositionally biased region" description="Polar residues" evidence="1">
    <location>
        <begin position="1030"/>
        <end position="1050"/>
    </location>
</feature>
<dbReference type="InterPro" id="IPR041650">
    <property type="entry name" value="HEPN_Swt1"/>
</dbReference>
<dbReference type="EMBL" id="JAGSCS010000023">
    <property type="protein sequence ID" value="MBR0577236.1"/>
    <property type="molecule type" value="Genomic_DNA"/>
</dbReference>
<dbReference type="Pfam" id="PF18731">
    <property type="entry name" value="HEPN_Swt1"/>
    <property type="match status" value="1"/>
</dbReference>
<dbReference type="AlphaFoldDB" id="A0A941CTQ9"/>
<organism evidence="3 4">
    <name type="scientific">Proteiniclasticum sediminis</name>
    <dbReference type="NCBI Taxonomy" id="2804028"/>
    <lineage>
        <taxon>Bacteria</taxon>
        <taxon>Bacillati</taxon>
        <taxon>Bacillota</taxon>
        <taxon>Clostridia</taxon>
        <taxon>Eubacteriales</taxon>
        <taxon>Clostridiaceae</taxon>
        <taxon>Proteiniclasticum</taxon>
    </lineage>
</organism>
<evidence type="ECO:0000256" key="1">
    <source>
        <dbReference type="SAM" id="MobiDB-lite"/>
    </source>
</evidence>
<dbReference type="Proteomes" id="UP000675379">
    <property type="component" value="Unassembled WGS sequence"/>
</dbReference>
<evidence type="ECO:0000313" key="4">
    <source>
        <dbReference type="Proteomes" id="UP000675379"/>
    </source>
</evidence>
<feature type="region of interest" description="Disordered" evidence="1">
    <location>
        <begin position="147"/>
        <end position="168"/>
    </location>
</feature>
<accession>A0A941CTQ9</accession>
<name>A0A941CTQ9_9CLOT</name>
<dbReference type="Pfam" id="PF04465">
    <property type="entry name" value="DUF499"/>
    <property type="match status" value="1"/>
</dbReference>
<evidence type="ECO:0000259" key="2">
    <source>
        <dbReference type="Pfam" id="PF18731"/>
    </source>
</evidence>
<comment type="caution">
    <text evidence="3">The sequence shown here is derived from an EMBL/GenBank/DDBJ whole genome shotgun (WGS) entry which is preliminary data.</text>
</comment>